<name>A0A0S4MLI7_ECHMU</name>
<reference evidence="1" key="1">
    <citation type="journal article" date="2013" name="Nature">
        <title>The genomes of four tapeworm species reveal adaptations to parasitism.</title>
        <authorList>
            <person name="Tsai I.J."/>
            <person name="Zarowiecki M."/>
            <person name="Holroyd N."/>
            <person name="Garciarrubio A."/>
            <person name="Sanchez-Flores A."/>
            <person name="Brooks K.L."/>
            <person name="Tracey A."/>
            <person name="Bobes R.J."/>
            <person name="Fragoso G."/>
            <person name="Sciutto E."/>
            <person name="Aslett M."/>
            <person name="Beasley H."/>
            <person name="Bennett H.M."/>
            <person name="Cai J."/>
            <person name="Camicia F."/>
            <person name="Clark R."/>
            <person name="Cucher M."/>
            <person name="De Silva N."/>
            <person name="Day T.A."/>
            <person name="Deplazes P."/>
            <person name="Estrada K."/>
            <person name="Fernandez C."/>
            <person name="Holland P.W."/>
            <person name="Hou J."/>
            <person name="Hu S."/>
            <person name="Huckvale T."/>
            <person name="Hung S.S."/>
            <person name="Kamenetzky L."/>
            <person name="Keane J.A."/>
            <person name="Kiss F."/>
            <person name="Koziol U."/>
            <person name="Lambert O."/>
            <person name="Liu K."/>
            <person name="Luo X."/>
            <person name="Luo Y."/>
            <person name="Macchiaroli N."/>
            <person name="Nichol S."/>
            <person name="Paps J."/>
            <person name="Parkinson J."/>
            <person name="Pouchkina-Stantcheva N."/>
            <person name="Riddiford N."/>
            <person name="Rosenzvit M."/>
            <person name="Salinas G."/>
            <person name="Wasmuth J.D."/>
            <person name="Zamanian M."/>
            <person name="Zheng Y."/>
            <person name="Cai X."/>
            <person name="Soberon X."/>
            <person name="Olson P.D."/>
            <person name="Laclette J.P."/>
            <person name="Brehm K."/>
            <person name="Berriman M."/>
            <person name="Garciarrubio A."/>
            <person name="Bobes R.J."/>
            <person name="Fragoso G."/>
            <person name="Sanchez-Flores A."/>
            <person name="Estrada K."/>
            <person name="Cevallos M.A."/>
            <person name="Morett E."/>
            <person name="Gonzalez V."/>
            <person name="Portillo T."/>
            <person name="Ochoa-Leyva A."/>
            <person name="Jose M.V."/>
            <person name="Sciutto E."/>
            <person name="Landa A."/>
            <person name="Jimenez L."/>
            <person name="Valdes V."/>
            <person name="Carrero J.C."/>
            <person name="Larralde C."/>
            <person name="Morales-Montor J."/>
            <person name="Limon-Lason J."/>
            <person name="Soberon X."/>
            <person name="Laclette J.P."/>
        </authorList>
    </citation>
    <scope>NUCLEOTIDE SEQUENCE [LARGE SCALE GENOMIC DNA]</scope>
</reference>
<reference evidence="1" key="2">
    <citation type="submission" date="2015-11" db="EMBL/GenBank/DDBJ databases">
        <authorList>
            <person name="Zhang Y."/>
            <person name="Guo Z."/>
        </authorList>
    </citation>
    <scope>NUCLEOTIDE SEQUENCE</scope>
</reference>
<keyword evidence="2" id="KW-1185">Reference proteome</keyword>
<sequence length="93" mass="10325">MKHSLKQCTLRVVHPPTSLSLFGDTAVRLRSRMFQNTVVWGNCLTVTHTPAPTHHDLVRVLLAKPGSSSIGMIFDNISVNKRNTCCLQDKPSI</sequence>
<evidence type="ECO:0000313" key="1">
    <source>
        <dbReference type="EMBL" id="CUT98535.1"/>
    </source>
</evidence>
<organism evidence="1 2">
    <name type="scientific">Echinococcus multilocularis</name>
    <name type="common">Fox tapeworm</name>
    <dbReference type="NCBI Taxonomy" id="6211"/>
    <lineage>
        <taxon>Eukaryota</taxon>
        <taxon>Metazoa</taxon>
        <taxon>Spiralia</taxon>
        <taxon>Lophotrochozoa</taxon>
        <taxon>Platyhelminthes</taxon>
        <taxon>Cestoda</taxon>
        <taxon>Eucestoda</taxon>
        <taxon>Cyclophyllidea</taxon>
        <taxon>Taeniidae</taxon>
        <taxon>Echinococcus</taxon>
    </lineage>
</organism>
<evidence type="ECO:0000313" key="2">
    <source>
        <dbReference type="Proteomes" id="UP000017246"/>
    </source>
</evidence>
<keyword evidence="1" id="KW-0675">Receptor</keyword>
<protein>
    <submittedName>
        <fullName evidence="1">Receptor-type adenylate cyclase GRESAG 4</fullName>
    </submittedName>
</protein>
<dbReference type="AlphaFoldDB" id="A0A0S4MLI7"/>
<accession>A0A0S4MLI7</accession>
<dbReference type="Proteomes" id="UP000017246">
    <property type="component" value="Unassembled WGS sequence"/>
</dbReference>
<proteinExistence type="predicted"/>
<dbReference type="EMBL" id="LN902841">
    <property type="protein sequence ID" value="CUT98535.1"/>
    <property type="molecule type" value="Genomic_DNA"/>
</dbReference>